<name>A0AA37TDP3_9GAMM</name>
<accession>A0AA37TDP3</accession>
<dbReference type="RefSeq" id="WP_269783470.1">
    <property type="nucleotide sequence ID" value="NZ_BSPD01000094.1"/>
</dbReference>
<reference evidence="1 2" key="1">
    <citation type="journal article" date="2014" name="Int. J. Syst. Evol. Microbiol.">
        <title>Complete genome sequence of Corynebacterium casei LMG S-19264T (=DSM 44701T), isolated from a smear-ripened cheese.</title>
        <authorList>
            <consortium name="US DOE Joint Genome Institute (JGI-PGF)"/>
            <person name="Walter F."/>
            <person name="Albersmeier A."/>
            <person name="Kalinowski J."/>
            <person name="Ruckert C."/>
        </authorList>
    </citation>
    <scope>NUCLEOTIDE SEQUENCE [LARGE SCALE GENOMIC DNA]</scope>
    <source>
        <strain evidence="1 2">NBRC 110095</strain>
    </source>
</reference>
<dbReference type="AlphaFoldDB" id="A0AA37TDP3"/>
<organism evidence="1 2">
    <name type="scientific">Marinibactrum halimedae</name>
    <dbReference type="NCBI Taxonomy" id="1444977"/>
    <lineage>
        <taxon>Bacteria</taxon>
        <taxon>Pseudomonadati</taxon>
        <taxon>Pseudomonadota</taxon>
        <taxon>Gammaproteobacteria</taxon>
        <taxon>Cellvibrionales</taxon>
        <taxon>Cellvibrionaceae</taxon>
        <taxon>Marinibactrum</taxon>
    </lineage>
</organism>
<evidence type="ECO:0000313" key="1">
    <source>
        <dbReference type="EMBL" id="GLS27955.1"/>
    </source>
</evidence>
<dbReference type="Proteomes" id="UP001156870">
    <property type="component" value="Unassembled WGS sequence"/>
</dbReference>
<comment type="caution">
    <text evidence="1">The sequence shown here is derived from an EMBL/GenBank/DDBJ whole genome shotgun (WGS) entry which is preliminary data.</text>
</comment>
<dbReference type="EMBL" id="BSPD01000094">
    <property type="protein sequence ID" value="GLS27955.1"/>
    <property type="molecule type" value="Genomic_DNA"/>
</dbReference>
<gene>
    <name evidence="1" type="ORF">GCM10007877_36740</name>
</gene>
<sequence>MNSKNPAEEKMKIKQNLKSKKFEIKKSALKIEEAIKKIKK</sequence>
<evidence type="ECO:0000313" key="2">
    <source>
        <dbReference type="Proteomes" id="UP001156870"/>
    </source>
</evidence>
<keyword evidence="2" id="KW-1185">Reference proteome</keyword>
<proteinExistence type="predicted"/>
<protein>
    <submittedName>
        <fullName evidence="1">Uncharacterized protein</fullName>
    </submittedName>
</protein>